<comment type="caution">
    <text evidence="4">The sequence shown here is derived from an EMBL/GenBank/DDBJ whole genome shotgun (WGS) entry which is preliminary data.</text>
</comment>
<dbReference type="SMART" id="SM00267">
    <property type="entry name" value="GGDEF"/>
    <property type="match status" value="1"/>
</dbReference>
<accession>A0ABW0R186</accession>
<dbReference type="EMBL" id="JBHSNC010000042">
    <property type="protein sequence ID" value="MFC5530516.1"/>
    <property type="molecule type" value="Genomic_DNA"/>
</dbReference>
<reference evidence="5" key="1">
    <citation type="journal article" date="2019" name="Int. J. Syst. Evol. Microbiol.">
        <title>The Global Catalogue of Microorganisms (GCM) 10K type strain sequencing project: providing services to taxonomists for standard genome sequencing and annotation.</title>
        <authorList>
            <consortium name="The Broad Institute Genomics Platform"/>
            <consortium name="The Broad Institute Genome Sequencing Center for Infectious Disease"/>
            <person name="Wu L."/>
            <person name="Ma J."/>
        </authorList>
    </citation>
    <scope>NUCLEOTIDE SEQUENCE [LARGE SCALE GENOMIC DNA]</scope>
    <source>
        <strain evidence="5">CGMCC 1.18578</strain>
    </source>
</reference>
<dbReference type="PROSITE" id="PS50113">
    <property type="entry name" value="PAC"/>
    <property type="match status" value="1"/>
</dbReference>
<dbReference type="InterPro" id="IPR052155">
    <property type="entry name" value="Biofilm_reg_signaling"/>
</dbReference>
<dbReference type="PANTHER" id="PTHR44757">
    <property type="entry name" value="DIGUANYLATE CYCLASE DGCP"/>
    <property type="match status" value="1"/>
</dbReference>
<dbReference type="CDD" id="cd01949">
    <property type="entry name" value="GGDEF"/>
    <property type="match status" value="1"/>
</dbReference>
<evidence type="ECO:0000259" key="3">
    <source>
        <dbReference type="PROSITE" id="PS50887"/>
    </source>
</evidence>
<keyword evidence="5" id="KW-1185">Reference proteome</keyword>
<dbReference type="InterPro" id="IPR000700">
    <property type="entry name" value="PAS-assoc_C"/>
</dbReference>
<dbReference type="InterPro" id="IPR043128">
    <property type="entry name" value="Rev_trsase/Diguanyl_cyclase"/>
</dbReference>
<dbReference type="NCBIfam" id="TIGR00229">
    <property type="entry name" value="sensory_box"/>
    <property type="match status" value="1"/>
</dbReference>
<dbReference type="Pfam" id="PF00990">
    <property type="entry name" value="GGDEF"/>
    <property type="match status" value="1"/>
</dbReference>
<dbReference type="InterPro" id="IPR001633">
    <property type="entry name" value="EAL_dom"/>
</dbReference>
<evidence type="ECO:0000313" key="4">
    <source>
        <dbReference type="EMBL" id="MFC5530516.1"/>
    </source>
</evidence>
<dbReference type="PROSITE" id="PS50887">
    <property type="entry name" value="GGDEF"/>
    <property type="match status" value="1"/>
</dbReference>
<dbReference type="Pfam" id="PF00563">
    <property type="entry name" value="EAL"/>
    <property type="match status" value="1"/>
</dbReference>
<dbReference type="SUPFAM" id="SSF141868">
    <property type="entry name" value="EAL domain-like"/>
    <property type="match status" value="1"/>
</dbReference>
<protein>
    <submittedName>
        <fullName evidence="4">Bifunctional diguanylate cyclase/phosphodiesterase</fullName>
    </submittedName>
</protein>
<dbReference type="Pfam" id="PF08448">
    <property type="entry name" value="PAS_4"/>
    <property type="match status" value="1"/>
</dbReference>
<dbReference type="InterPro" id="IPR035919">
    <property type="entry name" value="EAL_sf"/>
</dbReference>
<dbReference type="InterPro" id="IPR013656">
    <property type="entry name" value="PAS_4"/>
</dbReference>
<dbReference type="Gene3D" id="3.30.450.20">
    <property type="entry name" value="PAS domain"/>
    <property type="match status" value="1"/>
</dbReference>
<dbReference type="PANTHER" id="PTHR44757:SF2">
    <property type="entry name" value="BIOFILM ARCHITECTURE MAINTENANCE PROTEIN MBAA"/>
    <property type="match status" value="1"/>
</dbReference>
<feature type="domain" description="GGDEF" evidence="3">
    <location>
        <begin position="154"/>
        <end position="284"/>
    </location>
</feature>
<dbReference type="InterPro" id="IPR029787">
    <property type="entry name" value="Nucleotide_cyclase"/>
</dbReference>
<gene>
    <name evidence="4" type="ORF">ACFPQ4_13850</name>
</gene>
<dbReference type="InterPro" id="IPR000160">
    <property type="entry name" value="GGDEF_dom"/>
</dbReference>
<evidence type="ECO:0000259" key="1">
    <source>
        <dbReference type="PROSITE" id="PS50113"/>
    </source>
</evidence>
<dbReference type="SMART" id="SM00052">
    <property type="entry name" value="EAL"/>
    <property type="match status" value="1"/>
</dbReference>
<dbReference type="NCBIfam" id="TIGR00254">
    <property type="entry name" value="GGDEF"/>
    <property type="match status" value="1"/>
</dbReference>
<dbReference type="RefSeq" id="WP_378112452.1">
    <property type="nucleotide sequence ID" value="NZ_JBHSNC010000042.1"/>
</dbReference>
<sequence>MDAALLTDLLPGLTDEMEDSIYIMKVDAGQFRYVFVNRAATRLSGITMDAVGKSFFEANTPEMAVYLQPKYSRVVQERRAIRFEDGNVLPNGVVSGESILNPIYGETGEVEYVVSITRDTSERRGYEDKLLNLAYHDDLTQLYNRRYLFESFRDLESIYLFDLDYFKKINDTFGHGAGDAVLVEVALRMERALGRDHLLVRLGGDEFVVAKAKGTASHEDVVEKIKRIFNDAFQVHDRQLKLSASIGVALRKEDEDVYTLLKQADIALYRAKSDGRKTHHVYEMEMKYEHVENFIHELELSNALERGELSLVYQPIYNYQFKRIIGSEALLRWNRCGTGFIPPVDFIPIAEETGLIIPIGYWVIREVCKFWKQFESSFSEPFKLSVNISRVQLNEPGFVDSILRILDSEGVSPRVFELEITESTVIHNLMAVQQTLRSLRAAGFTIALDDFGTGYSSLNMLTSLPLDKLKIDKSFIRDLNEPLITSILMMANALKLEVIVEGVEEEAQFRMLAGLNCWGLQGYYISMPLGHEQIAATLGRDD</sequence>
<organism evidence="4 5">
    <name type="scientific">Cohnella yongneupensis</name>
    <dbReference type="NCBI Taxonomy" id="425006"/>
    <lineage>
        <taxon>Bacteria</taxon>
        <taxon>Bacillati</taxon>
        <taxon>Bacillota</taxon>
        <taxon>Bacilli</taxon>
        <taxon>Bacillales</taxon>
        <taxon>Paenibacillaceae</taxon>
        <taxon>Cohnella</taxon>
    </lineage>
</organism>
<feature type="domain" description="EAL" evidence="2">
    <location>
        <begin position="293"/>
        <end position="542"/>
    </location>
</feature>
<proteinExistence type="predicted"/>
<name>A0ABW0R186_9BACL</name>
<dbReference type="CDD" id="cd01948">
    <property type="entry name" value="EAL"/>
    <property type="match status" value="1"/>
</dbReference>
<dbReference type="Proteomes" id="UP001596108">
    <property type="component" value="Unassembled WGS sequence"/>
</dbReference>
<dbReference type="Gene3D" id="3.30.70.270">
    <property type="match status" value="1"/>
</dbReference>
<dbReference type="Gene3D" id="3.20.20.450">
    <property type="entry name" value="EAL domain"/>
    <property type="match status" value="1"/>
</dbReference>
<evidence type="ECO:0000313" key="5">
    <source>
        <dbReference type="Proteomes" id="UP001596108"/>
    </source>
</evidence>
<feature type="domain" description="PAC" evidence="1">
    <location>
        <begin position="74"/>
        <end position="132"/>
    </location>
</feature>
<dbReference type="InterPro" id="IPR035965">
    <property type="entry name" value="PAS-like_dom_sf"/>
</dbReference>
<dbReference type="PROSITE" id="PS50883">
    <property type="entry name" value="EAL"/>
    <property type="match status" value="1"/>
</dbReference>
<evidence type="ECO:0000259" key="2">
    <source>
        <dbReference type="PROSITE" id="PS50883"/>
    </source>
</evidence>
<dbReference type="SUPFAM" id="SSF55073">
    <property type="entry name" value="Nucleotide cyclase"/>
    <property type="match status" value="1"/>
</dbReference>
<dbReference type="SUPFAM" id="SSF55785">
    <property type="entry name" value="PYP-like sensor domain (PAS domain)"/>
    <property type="match status" value="1"/>
</dbReference>
<dbReference type="InterPro" id="IPR000014">
    <property type="entry name" value="PAS"/>
</dbReference>